<evidence type="ECO:0000256" key="6">
    <source>
        <dbReference type="SAM" id="SignalP"/>
    </source>
</evidence>
<dbReference type="InterPro" id="IPR012944">
    <property type="entry name" value="SusD_RagB_dom"/>
</dbReference>
<comment type="subcellular location">
    <subcellularLocation>
        <location evidence="1">Cell outer membrane</location>
    </subcellularLocation>
</comment>
<dbReference type="Proteomes" id="UP001214530">
    <property type="component" value="Chromosome"/>
</dbReference>
<evidence type="ECO:0000256" key="4">
    <source>
        <dbReference type="ARBA" id="ARBA00023136"/>
    </source>
</evidence>
<dbReference type="Pfam" id="PF14322">
    <property type="entry name" value="SusD-like_3"/>
    <property type="match status" value="1"/>
</dbReference>
<dbReference type="InterPro" id="IPR011990">
    <property type="entry name" value="TPR-like_helical_dom_sf"/>
</dbReference>
<gene>
    <name evidence="9" type="ORF">P0Y49_02215</name>
</gene>
<evidence type="ECO:0000256" key="2">
    <source>
        <dbReference type="ARBA" id="ARBA00006275"/>
    </source>
</evidence>
<sequence>MRVIYVVFAIMLLASSSCKNYLDVAPEGKVATKDNFTSKDDAVAAINGLYGLMQDVVDQIWLMGEAQGDLVVPARGADKYLYDVSTHQVTPENPYADYTKFYRLVNACNGAIAGLRKLNVTVQNYGEDAMKADISEVIAIRSWAYFQLVKIWGDVPYTENFVSTFDQVTNIAPLKGNEILKKLTKDLEGAVNTGLFVTALGGTAETERFNYYSIRYMMAEMYLNTGEYQKAYEILSTFVPFNYMNGQTFRMDTYVKADWITQFATNVVTGAQVKSWVQCIKFDVNRNQTHHIMQWTNNQGNGIYAFKPSVNAIQNWSKQEGTLDVLTGAGLPAKNGVDGDIWRANGRSFLIDGRDTLIYKYLIKDNLGTRKDSYKDDMSFILARDGHTALLMAEILNRLGRSEEALLLINGSVTAYMGVRFRVRVMPKLIVDRTANIAAQVDDIILDEWALETAFEGNRWFDMVRMAKNSGNSALLANRIALKYPLAQRNAIRQRLSNPTYWYLPYYQRNVDANKLLIQKPY</sequence>
<reference evidence="9" key="1">
    <citation type="submission" date="2023-03" db="EMBL/GenBank/DDBJ databases">
        <title>Andean soil-derived lignocellulolytic bacterial consortium as a source of novel taxa and putative plastic-active enzymes.</title>
        <authorList>
            <person name="Diaz-Garcia L."/>
            <person name="Chuvochina M."/>
            <person name="Feuerriegel G."/>
            <person name="Bunk B."/>
            <person name="Sproer C."/>
            <person name="Streit W.R."/>
            <person name="Rodriguez L.M."/>
            <person name="Overmann J."/>
            <person name="Jimenez D.J."/>
        </authorList>
    </citation>
    <scope>NUCLEOTIDE SEQUENCE</scope>
    <source>
        <strain evidence="9">MAG 3858</strain>
    </source>
</reference>
<dbReference type="EMBL" id="CP119313">
    <property type="protein sequence ID" value="WEK19967.1"/>
    <property type="molecule type" value="Genomic_DNA"/>
</dbReference>
<keyword evidence="5" id="KW-0998">Cell outer membrane</keyword>
<feature type="domain" description="SusD-like N-terminal" evidence="8">
    <location>
        <begin position="21"/>
        <end position="190"/>
    </location>
</feature>
<evidence type="ECO:0000313" key="10">
    <source>
        <dbReference type="Proteomes" id="UP001214530"/>
    </source>
</evidence>
<proteinExistence type="inferred from homology"/>
<dbReference type="InterPro" id="IPR033985">
    <property type="entry name" value="SusD-like_N"/>
</dbReference>
<evidence type="ECO:0000259" key="7">
    <source>
        <dbReference type="Pfam" id="PF07980"/>
    </source>
</evidence>
<evidence type="ECO:0000313" key="9">
    <source>
        <dbReference type="EMBL" id="WEK19967.1"/>
    </source>
</evidence>
<evidence type="ECO:0000256" key="5">
    <source>
        <dbReference type="ARBA" id="ARBA00023237"/>
    </source>
</evidence>
<dbReference type="Pfam" id="PF07980">
    <property type="entry name" value="SusD_RagB"/>
    <property type="match status" value="1"/>
</dbReference>
<evidence type="ECO:0000256" key="1">
    <source>
        <dbReference type="ARBA" id="ARBA00004442"/>
    </source>
</evidence>
<organism evidence="9 10">
    <name type="scientific">Candidatus Pedobacter colombiensis</name>
    <dbReference type="NCBI Taxonomy" id="3121371"/>
    <lineage>
        <taxon>Bacteria</taxon>
        <taxon>Pseudomonadati</taxon>
        <taxon>Bacteroidota</taxon>
        <taxon>Sphingobacteriia</taxon>
        <taxon>Sphingobacteriales</taxon>
        <taxon>Sphingobacteriaceae</taxon>
        <taxon>Pedobacter</taxon>
    </lineage>
</organism>
<accession>A0AAJ6B6H8</accession>
<dbReference type="AlphaFoldDB" id="A0AAJ6B6H8"/>
<protein>
    <submittedName>
        <fullName evidence="9">RagB/SusD family nutrient uptake outer membrane protein</fullName>
    </submittedName>
</protein>
<name>A0AAJ6B6H8_9SPHI</name>
<dbReference type="SUPFAM" id="SSF48452">
    <property type="entry name" value="TPR-like"/>
    <property type="match status" value="1"/>
</dbReference>
<feature type="domain" description="RagB/SusD" evidence="7">
    <location>
        <begin position="358"/>
        <end position="522"/>
    </location>
</feature>
<evidence type="ECO:0000256" key="3">
    <source>
        <dbReference type="ARBA" id="ARBA00022729"/>
    </source>
</evidence>
<dbReference type="PROSITE" id="PS51257">
    <property type="entry name" value="PROKAR_LIPOPROTEIN"/>
    <property type="match status" value="1"/>
</dbReference>
<dbReference type="Gene3D" id="1.25.40.390">
    <property type="match status" value="1"/>
</dbReference>
<feature type="signal peptide" evidence="6">
    <location>
        <begin position="1"/>
        <end position="19"/>
    </location>
</feature>
<dbReference type="GO" id="GO:0009279">
    <property type="term" value="C:cell outer membrane"/>
    <property type="evidence" value="ECO:0007669"/>
    <property type="project" value="UniProtKB-SubCell"/>
</dbReference>
<feature type="chain" id="PRO_5042555763" evidence="6">
    <location>
        <begin position="20"/>
        <end position="522"/>
    </location>
</feature>
<keyword evidence="3 6" id="KW-0732">Signal</keyword>
<keyword evidence="4" id="KW-0472">Membrane</keyword>
<comment type="similarity">
    <text evidence="2">Belongs to the SusD family.</text>
</comment>
<evidence type="ECO:0000259" key="8">
    <source>
        <dbReference type="Pfam" id="PF14322"/>
    </source>
</evidence>